<feature type="domain" description="DUF2007" evidence="1">
    <location>
        <begin position="1"/>
        <end position="65"/>
    </location>
</feature>
<evidence type="ECO:0000259" key="1">
    <source>
        <dbReference type="Pfam" id="PF09413"/>
    </source>
</evidence>
<name>A0A1U9MA50_9HYPH</name>
<evidence type="ECO:0000313" key="2">
    <source>
        <dbReference type="EMBL" id="AQT42176.1"/>
    </source>
</evidence>
<proteinExistence type="predicted"/>
<reference evidence="2 3" key="1">
    <citation type="submission" date="2016-11" db="EMBL/GenBank/DDBJ databases">
        <title>Comparative genomics of Bartonella apis.</title>
        <authorList>
            <person name="Engel P."/>
        </authorList>
    </citation>
    <scope>NUCLEOTIDE SEQUENCE [LARGE SCALE GENOMIC DNA]</scope>
    <source>
        <strain evidence="2 3">BBC0178</strain>
    </source>
</reference>
<accession>A0A1U9MA50</accession>
<dbReference type="OrthoDB" id="5297170at2"/>
<gene>
    <name evidence="2" type="ORF">BBC0178_006800</name>
</gene>
<dbReference type="SUPFAM" id="SSF54913">
    <property type="entry name" value="GlnB-like"/>
    <property type="match status" value="1"/>
</dbReference>
<dbReference type="AlphaFoldDB" id="A0A1U9MA50"/>
<keyword evidence="3" id="KW-1185">Reference proteome</keyword>
<dbReference type="RefSeq" id="WP_078039211.1">
    <property type="nucleotide sequence ID" value="NZ_CP015820.1"/>
</dbReference>
<protein>
    <submittedName>
        <fullName evidence="2">Signal transducing protein</fullName>
    </submittedName>
</protein>
<dbReference type="InterPro" id="IPR011322">
    <property type="entry name" value="N-reg_PII-like_a/b"/>
</dbReference>
<dbReference type="EMBL" id="CP015820">
    <property type="protein sequence ID" value="AQT42176.1"/>
    <property type="molecule type" value="Genomic_DNA"/>
</dbReference>
<dbReference type="Proteomes" id="UP000189660">
    <property type="component" value="Chromosome"/>
</dbReference>
<dbReference type="KEGG" id="bapa:BBC0178_006800"/>
<evidence type="ECO:0000313" key="3">
    <source>
        <dbReference type="Proteomes" id="UP000189660"/>
    </source>
</evidence>
<dbReference type="Pfam" id="PF09413">
    <property type="entry name" value="DUF2007"/>
    <property type="match status" value="1"/>
</dbReference>
<sequence length="75" mass="8302">MIELFATNDIVLISFVESLMKSAGILYFVTDQNTSVAEGSLGAIRRRFLVGEEDAEEARQIMVDAGLAHELSQRQ</sequence>
<dbReference type="InterPro" id="IPR018551">
    <property type="entry name" value="DUF2007"/>
</dbReference>
<dbReference type="Gene3D" id="3.30.70.790">
    <property type="entry name" value="UreE, C-terminal domain"/>
    <property type="match status" value="1"/>
</dbReference>
<organism evidence="2 3">
    <name type="scientific">Bartonella apihabitans</name>
    <dbReference type="NCBI Taxonomy" id="2750929"/>
    <lineage>
        <taxon>Bacteria</taxon>
        <taxon>Pseudomonadati</taxon>
        <taxon>Pseudomonadota</taxon>
        <taxon>Alphaproteobacteria</taxon>
        <taxon>Hyphomicrobiales</taxon>
        <taxon>Bartonellaceae</taxon>
        <taxon>Bartonella</taxon>
    </lineage>
</organism>